<proteinExistence type="predicted"/>
<evidence type="ECO:0000313" key="10">
    <source>
        <dbReference type="Proteomes" id="UP001524944"/>
    </source>
</evidence>
<feature type="domain" description="Helicase ATP-binding" evidence="6">
    <location>
        <begin position="34"/>
        <end position="206"/>
    </location>
</feature>
<dbReference type="Pfam" id="PF00270">
    <property type="entry name" value="DEAD"/>
    <property type="match status" value="1"/>
</dbReference>
<dbReference type="GO" id="GO:0004386">
    <property type="term" value="F:helicase activity"/>
    <property type="evidence" value="ECO:0007669"/>
    <property type="project" value="UniProtKB-KW"/>
</dbReference>
<dbReference type="SMART" id="SM00490">
    <property type="entry name" value="HELICc"/>
    <property type="match status" value="1"/>
</dbReference>
<evidence type="ECO:0000256" key="3">
    <source>
        <dbReference type="ARBA" id="ARBA00022806"/>
    </source>
</evidence>
<dbReference type="InterPro" id="IPR050547">
    <property type="entry name" value="DEAD_box_RNA_helicases"/>
</dbReference>
<evidence type="ECO:0000256" key="2">
    <source>
        <dbReference type="ARBA" id="ARBA00022801"/>
    </source>
</evidence>
<dbReference type="Proteomes" id="UP001524944">
    <property type="component" value="Unassembled WGS sequence"/>
</dbReference>
<gene>
    <name evidence="9" type="ORF">NVS47_11975</name>
</gene>
<organism evidence="9 10">
    <name type="scientific">Dehalobacterium formicoaceticum</name>
    <dbReference type="NCBI Taxonomy" id="51515"/>
    <lineage>
        <taxon>Bacteria</taxon>
        <taxon>Bacillati</taxon>
        <taxon>Bacillota</taxon>
        <taxon>Clostridia</taxon>
        <taxon>Eubacteriales</taxon>
        <taxon>Peptococcaceae</taxon>
        <taxon>Dehalobacterium</taxon>
    </lineage>
</organism>
<protein>
    <submittedName>
        <fullName evidence="9">DEAD/DEAH box helicase</fullName>
    </submittedName>
</protein>
<dbReference type="Pfam" id="PF00271">
    <property type="entry name" value="Helicase_C"/>
    <property type="match status" value="1"/>
</dbReference>
<evidence type="ECO:0000259" key="7">
    <source>
        <dbReference type="PROSITE" id="PS51194"/>
    </source>
</evidence>
<reference evidence="9 10" key="1">
    <citation type="submission" date="2022-08" db="EMBL/GenBank/DDBJ databases">
        <title>Proteogenomics of the novel Dehalobacterium formicoaceticum strain EZ94 highlights a key role of methyltransferases during anaerobic dichloromethane degradation.</title>
        <authorList>
            <person name="Wasmund K."/>
        </authorList>
    </citation>
    <scope>NUCLEOTIDE SEQUENCE [LARGE SCALE GENOMIC DNA]</scope>
    <source>
        <strain evidence="9 10">EZ94</strain>
    </source>
</reference>
<feature type="domain" description="Helicase C-terminal" evidence="7">
    <location>
        <begin position="233"/>
        <end position="377"/>
    </location>
</feature>
<dbReference type="SUPFAM" id="SSF52540">
    <property type="entry name" value="P-loop containing nucleoside triphosphate hydrolases"/>
    <property type="match status" value="1"/>
</dbReference>
<dbReference type="CDD" id="cd18787">
    <property type="entry name" value="SF2_C_DEAD"/>
    <property type="match status" value="1"/>
</dbReference>
<comment type="caution">
    <text evidence="9">The sequence shown here is derived from an EMBL/GenBank/DDBJ whole genome shotgun (WGS) entry which is preliminary data.</text>
</comment>
<evidence type="ECO:0000256" key="1">
    <source>
        <dbReference type="ARBA" id="ARBA00022741"/>
    </source>
</evidence>
<dbReference type="InterPro" id="IPR001650">
    <property type="entry name" value="Helicase_C-like"/>
</dbReference>
<dbReference type="CDD" id="cd00268">
    <property type="entry name" value="DEADc"/>
    <property type="match status" value="1"/>
</dbReference>
<feature type="domain" description="DEAD-box RNA helicase Q" evidence="8">
    <location>
        <begin position="3"/>
        <end position="31"/>
    </location>
</feature>
<evidence type="ECO:0000256" key="5">
    <source>
        <dbReference type="PROSITE-ProRule" id="PRU00552"/>
    </source>
</evidence>
<feature type="short sequence motif" description="Q motif" evidence="5">
    <location>
        <begin position="3"/>
        <end position="31"/>
    </location>
</feature>
<dbReference type="RefSeq" id="WP_257913730.1">
    <property type="nucleotide sequence ID" value="NZ_JANPWE010000006.1"/>
</dbReference>
<dbReference type="InterPro" id="IPR014001">
    <property type="entry name" value="Helicase_ATP-bd"/>
</dbReference>
<dbReference type="InterPro" id="IPR044742">
    <property type="entry name" value="DEAD/DEAH_RhlB"/>
</dbReference>
<dbReference type="InterPro" id="IPR027417">
    <property type="entry name" value="P-loop_NTPase"/>
</dbReference>
<dbReference type="EMBL" id="JANPWE010000006">
    <property type="protein sequence ID" value="MCR6546219.1"/>
    <property type="molecule type" value="Genomic_DNA"/>
</dbReference>
<dbReference type="SMART" id="SM00487">
    <property type="entry name" value="DEXDc"/>
    <property type="match status" value="1"/>
</dbReference>
<dbReference type="PROSITE" id="PS51192">
    <property type="entry name" value="HELICASE_ATP_BIND_1"/>
    <property type="match status" value="1"/>
</dbReference>
<keyword evidence="10" id="KW-1185">Reference proteome</keyword>
<evidence type="ECO:0000259" key="6">
    <source>
        <dbReference type="PROSITE" id="PS51192"/>
    </source>
</evidence>
<keyword evidence="3 9" id="KW-0347">Helicase</keyword>
<evidence type="ECO:0000259" key="8">
    <source>
        <dbReference type="PROSITE" id="PS51195"/>
    </source>
</evidence>
<evidence type="ECO:0000256" key="4">
    <source>
        <dbReference type="ARBA" id="ARBA00022840"/>
    </source>
</evidence>
<keyword evidence="2" id="KW-0378">Hydrolase</keyword>
<evidence type="ECO:0000313" key="9">
    <source>
        <dbReference type="EMBL" id="MCR6546219.1"/>
    </source>
</evidence>
<keyword evidence="1" id="KW-0547">Nucleotide-binding</keyword>
<dbReference type="Gene3D" id="3.40.50.300">
    <property type="entry name" value="P-loop containing nucleotide triphosphate hydrolases"/>
    <property type="match status" value="2"/>
</dbReference>
<keyword evidence="4" id="KW-0067">ATP-binding</keyword>
<dbReference type="PANTHER" id="PTHR47963">
    <property type="entry name" value="DEAD-BOX ATP-DEPENDENT RNA HELICASE 47, MITOCHONDRIAL"/>
    <property type="match status" value="1"/>
</dbReference>
<dbReference type="InterPro" id="IPR011545">
    <property type="entry name" value="DEAD/DEAH_box_helicase_dom"/>
</dbReference>
<accession>A0ABT1Y8J5</accession>
<dbReference type="InterPro" id="IPR014014">
    <property type="entry name" value="RNA_helicase_DEAD_Q_motif"/>
</dbReference>
<dbReference type="PANTHER" id="PTHR47963:SF7">
    <property type="entry name" value="ATP-DEPENDENT RNA HELICASE YFML-RELATED"/>
    <property type="match status" value="1"/>
</dbReference>
<dbReference type="PROSITE" id="PS51195">
    <property type="entry name" value="Q_MOTIF"/>
    <property type="match status" value="1"/>
</dbReference>
<sequence>MSYSFEALGLNPQLIAGLKMREILEPTDIQREAIPLALANQDLIGQSFTGSGKTLAYLLPLFQKTDCGKRETQAIILAPTYELALQIDKEIKILRENSGIAMTSLPIIGNVNIARQIEKLRDKPHIIVGTGVRILELLKKRKINAQTIKTIVIDEGDRLLDSEHFNSVQDVIKSTMRDRQIMVFSANMDEKALQAAHKIMKDIRMISLNQKQLINPAITHWYFTVERREKLETLRKLVAAIQPTKAIVFLNSTEDVQVATAKLQYHHYKAFGLFGKASKEERKSALAGFRKWEIQLLVASDIAARGLDIQGLTHIFNLDLPKDAKEYLNRAGRTGRSGKAGIALSLVTEKEKHLIKKFEKEFNIIFEEKTLWKGSIRNSR</sequence>
<dbReference type="PROSITE" id="PS51194">
    <property type="entry name" value="HELICASE_CTER"/>
    <property type="match status" value="1"/>
</dbReference>
<name>A0ABT1Y8J5_9FIRM</name>